<gene>
    <name evidence="5" type="primary">rpsH</name>
    <name evidence="7" type="ORF">A3J50_01165</name>
</gene>
<evidence type="ECO:0000256" key="6">
    <source>
        <dbReference type="RuleBase" id="RU003660"/>
    </source>
</evidence>
<name>A0A1G1WLW9_9BACT</name>
<proteinExistence type="inferred from homology"/>
<dbReference type="HAMAP" id="MF_01302_B">
    <property type="entry name" value="Ribosomal_uS8_B"/>
    <property type="match status" value="1"/>
</dbReference>
<comment type="similarity">
    <text evidence="1 5 6">Belongs to the universal ribosomal protein uS8 family.</text>
</comment>
<dbReference type="InterPro" id="IPR035987">
    <property type="entry name" value="Ribosomal_uS8_sf"/>
</dbReference>
<protein>
    <recommendedName>
        <fullName evidence="4 5">Small ribosomal subunit protein uS8</fullName>
    </recommendedName>
</protein>
<dbReference type="EMBL" id="MHCX01000045">
    <property type="protein sequence ID" value="OGY28709.1"/>
    <property type="molecule type" value="Genomic_DNA"/>
</dbReference>
<evidence type="ECO:0000256" key="5">
    <source>
        <dbReference type="HAMAP-Rule" id="MF_01302"/>
    </source>
</evidence>
<accession>A0A1G1WLW9</accession>
<dbReference type="NCBIfam" id="NF001109">
    <property type="entry name" value="PRK00136.1"/>
    <property type="match status" value="1"/>
</dbReference>
<keyword evidence="5" id="KW-0699">rRNA-binding</keyword>
<dbReference type="GO" id="GO:0005840">
    <property type="term" value="C:ribosome"/>
    <property type="evidence" value="ECO:0007669"/>
    <property type="project" value="UniProtKB-KW"/>
</dbReference>
<evidence type="ECO:0000313" key="8">
    <source>
        <dbReference type="Proteomes" id="UP000177821"/>
    </source>
</evidence>
<dbReference type="GO" id="GO:0006412">
    <property type="term" value="P:translation"/>
    <property type="evidence" value="ECO:0007669"/>
    <property type="project" value="UniProtKB-UniRule"/>
</dbReference>
<dbReference type="GO" id="GO:0003735">
    <property type="term" value="F:structural constituent of ribosome"/>
    <property type="evidence" value="ECO:0007669"/>
    <property type="project" value="InterPro"/>
</dbReference>
<dbReference type="AlphaFoldDB" id="A0A1G1WLW9"/>
<dbReference type="InterPro" id="IPR000630">
    <property type="entry name" value="Ribosomal_uS8"/>
</dbReference>
<dbReference type="Gene3D" id="3.30.1370.30">
    <property type="match status" value="1"/>
</dbReference>
<dbReference type="PROSITE" id="PS00053">
    <property type="entry name" value="RIBOSOMAL_S8"/>
    <property type="match status" value="1"/>
</dbReference>
<keyword evidence="2 5" id="KW-0689">Ribosomal protein</keyword>
<dbReference type="PANTHER" id="PTHR11758">
    <property type="entry name" value="40S RIBOSOMAL PROTEIN S15A"/>
    <property type="match status" value="1"/>
</dbReference>
<evidence type="ECO:0000256" key="3">
    <source>
        <dbReference type="ARBA" id="ARBA00023274"/>
    </source>
</evidence>
<reference evidence="7 8" key="1">
    <citation type="journal article" date="2016" name="Nat. Commun.">
        <title>Thousands of microbial genomes shed light on interconnected biogeochemical processes in an aquifer system.</title>
        <authorList>
            <person name="Anantharaman K."/>
            <person name="Brown C.T."/>
            <person name="Hug L.A."/>
            <person name="Sharon I."/>
            <person name="Castelle C.J."/>
            <person name="Probst A.J."/>
            <person name="Thomas B.C."/>
            <person name="Singh A."/>
            <person name="Wilkins M.J."/>
            <person name="Karaoz U."/>
            <person name="Brodie E.L."/>
            <person name="Williams K.H."/>
            <person name="Hubbard S.S."/>
            <person name="Banfield J.F."/>
        </authorList>
    </citation>
    <scope>NUCLEOTIDE SEQUENCE [LARGE SCALE GENOMIC DNA]</scope>
</reference>
<dbReference type="GO" id="GO:1990904">
    <property type="term" value="C:ribonucleoprotein complex"/>
    <property type="evidence" value="ECO:0007669"/>
    <property type="project" value="UniProtKB-KW"/>
</dbReference>
<evidence type="ECO:0000256" key="2">
    <source>
        <dbReference type="ARBA" id="ARBA00022980"/>
    </source>
</evidence>
<keyword evidence="5" id="KW-0694">RNA-binding</keyword>
<dbReference type="GO" id="GO:0005737">
    <property type="term" value="C:cytoplasm"/>
    <property type="evidence" value="ECO:0007669"/>
    <property type="project" value="UniProtKB-ARBA"/>
</dbReference>
<dbReference type="Pfam" id="PF00410">
    <property type="entry name" value="Ribosomal_S8"/>
    <property type="match status" value="1"/>
</dbReference>
<comment type="caution">
    <text evidence="7">The sequence shown here is derived from an EMBL/GenBank/DDBJ whole genome shotgun (WGS) entry which is preliminary data.</text>
</comment>
<dbReference type="SUPFAM" id="SSF56047">
    <property type="entry name" value="Ribosomal protein S8"/>
    <property type="match status" value="1"/>
</dbReference>
<dbReference type="Gene3D" id="3.30.1490.10">
    <property type="match status" value="1"/>
</dbReference>
<dbReference type="FunFam" id="3.30.1490.10:FF:000001">
    <property type="entry name" value="30S ribosomal protein S8"/>
    <property type="match status" value="1"/>
</dbReference>
<sequence>MDTLSDLLIRIKNGYMARKKMVLIPHSKMNEAITVVLEKNNYIEKYQVKTTEKGFKDLEIMLKYDGSEPVLTDIKRVSKPGLRIYSRTNKLPRVLSGLGIAIVSTSQGLMTDKEARKKGVGGELIARVW</sequence>
<comment type="function">
    <text evidence="5">One of the primary rRNA binding proteins, it binds directly to 16S rRNA central domain where it helps coordinate assembly of the platform of the 30S subunit.</text>
</comment>
<comment type="subunit">
    <text evidence="5">Part of the 30S ribosomal subunit. Contacts proteins S5 and S12.</text>
</comment>
<evidence type="ECO:0000256" key="1">
    <source>
        <dbReference type="ARBA" id="ARBA00006471"/>
    </source>
</evidence>
<organism evidence="7 8">
    <name type="scientific">Candidatus Woykebacteria bacterium RIFCSPHIGHO2_02_FULL_43_16b</name>
    <dbReference type="NCBI Taxonomy" id="1802601"/>
    <lineage>
        <taxon>Bacteria</taxon>
        <taxon>Candidatus Woykeibacteriota</taxon>
    </lineage>
</organism>
<keyword evidence="3 5" id="KW-0687">Ribonucleoprotein</keyword>
<dbReference type="InterPro" id="IPR047863">
    <property type="entry name" value="Ribosomal_uS8_CS"/>
</dbReference>
<evidence type="ECO:0000256" key="4">
    <source>
        <dbReference type="ARBA" id="ARBA00035258"/>
    </source>
</evidence>
<evidence type="ECO:0000313" key="7">
    <source>
        <dbReference type="EMBL" id="OGY28709.1"/>
    </source>
</evidence>
<dbReference type="GO" id="GO:0019843">
    <property type="term" value="F:rRNA binding"/>
    <property type="evidence" value="ECO:0007669"/>
    <property type="project" value="UniProtKB-UniRule"/>
</dbReference>
<dbReference type="Proteomes" id="UP000177821">
    <property type="component" value="Unassembled WGS sequence"/>
</dbReference>